<dbReference type="SUPFAM" id="SSF103473">
    <property type="entry name" value="MFS general substrate transporter"/>
    <property type="match status" value="1"/>
</dbReference>
<evidence type="ECO:0000256" key="5">
    <source>
        <dbReference type="ARBA" id="ARBA00023136"/>
    </source>
</evidence>
<dbReference type="EMBL" id="JAKFHA010000004">
    <property type="protein sequence ID" value="MCF2527386.1"/>
    <property type="molecule type" value="Genomic_DNA"/>
</dbReference>
<evidence type="ECO:0000256" key="4">
    <source>
        <dbReference type="ARBA" id="ARBA00022989"/>
    </source>
</evidence>
<feature type="region of interest" description="Disordered" evidence="6">
    <location>
        <begin position="1"/>
        <end position="20"/>
    </location>
</feature>
<keyword evidence="3 7" id="KW-0812">Transmembrane</keyword>
<feature type="transmembrane region" description="Helical" evidence="7">
    <location>
        <begin position="414"/>
        <end position="432"/>
    </location>
</feature>
<feature type="transmembrane region" description="Helical" evidence="7">
    <location>
        <begin position="188"/>
        <end position="207"/>
    </location>
</feature>
<feature type="transmembrane region" description="Helical" evidence="7">
    <location>
        <begin position="453"/>
        <end position="474"/>
    </location>
</feature>
<dbReference type="RefSeq" id="WP_235051543.1">
    <property type="nucleotide sequence ID" value="NZ_JAKFHA010000004.1"/>
</dbReference>
<feature type="transmembrane region" description="Helical" evidence="7">
    <location>
        <begin position="505"/>
        <end position="523"/>
    </location>
</feature>
<dbReference type="Gene3D" id="1.20.1720.10">
    <property type="entry name" value="Multidrug resistance protein D"/>
    <property type="match status" value="1"/>
</dbReference>
<evidence type="ECO:0000256" key="6">
    <source>
        <dbReference type="SAM" id="MobiDB-lite"/>
    </source>
</evidence>
<comment type="subcellular location">
    <subcellularLocation>
        <location evidence="1">Cell inner membrane</location>
        <topology evidence="1">Multi-pass membrane protein</topology>
    </subcellularLocation>
</comment>
<dbReference type="PANTHER" id="PTHR23501:SF191">
    <property type="entry name" value="VACUOLAR BASIC AMINO ACID TRANSPORTER 4"/>
    <property type="match status" value="1"/>
</dbReference>
<dbReference type="PROSITE" id="PS50850">
    <property type="entry name" value="MFS"/>
    <property type="match status" value="1"/>
</dbReference>
<evidence type="ECO:0000313" key="10">
    <source>
        <dbReference type="Proteomes" id="UP001165378"/>
    </source>
</evidence>
<dbReference type="GO" id="GO:0022857">
    <property type="term" value="F:transmembrane transporter activity"/>
    <property type="evidence" value="ECO:0007669"/>
    <property type="project" value="InterPro"/>
</dbReference>
<keyword evidence="10" id="KW-1185">Reference proteome</keyword>
<organism evidence="9 10">
    <name type="scientific">Yinghuangia soli</name>
    <dbReference type="NCBI Taxonomy" id="2908204"/>
    <lineage>
        <taxon>Bacteria</taxon>
        <taxon>Bacillati</taxon>
        <taxon>Actinomycetota</taxon>
        <taxon>Actinomycetes</taxon>
        <taxon>Kitasatosporales</taxon>
        <taxon>Streptomycetaceae</taxon>
        <taxon>Yinghuangia</taxon>
    </lineage>
</organism>
<accession>A0AA41TZD4</accession>
<sequence>MSENLEESPAPPGPAAGDDVTGRLEGASKARVFSVLAVIVLFSEVVPLQYSMVSTAVQKVGMDFPSAGDNISWMIIILGLVGGATTPILGKLADLVGKKLVLFGCSIAFLAGSLLCALTESWAMFLVGRGLQAVAFAMAAIAAGLIRDLMPRKYVPLSIGVIATGFGVSALVSPFLTGWLTDHWSWRSIFWFLTIYILVLIPVFWIVVPETKLKVSQKLDWLGSVLVGAGAALALVYISNGQQWGWGRFSAYIYLIGGIALLIAFYLWELRAPEPIMDPKLLRTPRVSIVLAVGLFANMIIGVQAYAIAYMAQIDKEFVDGNVIAGFAEKSGFPAEMLSQVLVFDGDLSYALGFTLMALALHITAWQAIPGMFTGPAAGEWGKRTGLRQPYLASMVIMTLTMVMYALWHGSWVQLLLISILFGIAFGMYYGAANNLIVEAVPQEQQGIGASMLGLTQSFGSAVGTAILTAIVSAHPYQVITPDAPGNPSQTIDIPQVYTDEGWTLVFWAMAAAGLVCVVLVYVMRAGRTPATGGTLH</sequence>
<feature type="transmembrane region" description="Helical" evidence="7">
    <location>
        <begin position="70"/>
        <end position="89"/>
    </location>
</feature>
<evidence type="ECO:0000256" key="3">
    <source>
        <dbReference type="ARBA" id="ARBA00022692"/>
    </source>
</evidence>
<feature type="transmembrane region" description="Helical" evidence="7">
    <location>
        <begin position="154"/>
        <end position="176"/>
    </location>
</feature>
<feature type="transmembrane region" description="Helical" evidence="7">
    <location>
        <begin position="32"/>
        <end position="50"/>
    </location>
</feature>
<dbReference type="AlphaFoldDB" id="A0AA41TZD4"/>
<dbReference type="Gene3D" id="1.20.1250.20">
    <property type="entry name" value="MFS general substrate transporter like domains"/>
    <property type="match status" value="1"/>
</dbReference>
<dbReference type="GO" id="GO:0005886">
    <property type="term" value="C:plasma membrane"/>
    <property type="evidence" value="ECO:0007669"/>
    <property type="project" value="UniProtKB-SubCell"/>
</dbReference>
<evidence type="ECO:0000259" key="8">
    <source>
        <dbReference type="PROSITE" id="PS50850"/>
    </source>
</evidence>
<feature type="transmembrane region" description="Helical" evidence="7">
    <location>
        <begin position="251"/>
        <end position="268"/>
    </location>
</feature>
<evidence type="ECO:0000256" key="2">
    <source>
        <dbReference type="ARBA" id="ARBA00022448"/>
    </source>
</evidence>
<reference evidence="9" key="1">
    <citation type="submission" date="2022-01" db="EMBL/GenBank/DDBJ databases">
        <title>Genome-Based Taxonomic Classification of the Phylum Actinobacteria.</title>
        <authorList>
            <person name="Gao Y."/>
        </authorList>
    </citation>
    <scope>NUCLEOTIDE SEQUENCE</scope>
    <source>
        <strain evidence="9">KLBMP 8922</strain>
    </source>
</reference>
<feature type="transmembrane region" description="Helical" evidence="7">
    <location>
        <begin position="390"/>
        <end position="408"/>
    </location>
</feature>
<dbReference type="Proteomes" id="UP001165378">
    <property type="component" value="Unassembled WGS sequence"/>
</dbReference>
<protein>
    <submittedName>
        <fullName evidence="9">MFS transporter</fullName>
    </submittedName>
</protein>
<keyword evidence="5 7" id="KW-0472">Membrane</keyword>
<name>A0AA41TZD4_9ACTN</name>
<evidence type="ECO:0000256" key="1">
    <source>
        <dbReference type="ARBA" id="ARBA00004429"/>
    </source>
</evidence>
<evidence type="ECO:0000256" key="7">
    <source>
        <dbReference type="SAM" id="Phobius"/>
    </source>
</evidence>
<feature type="transmembrane region" description="Helical" evidence="7">
    <location>
        <begin position="348"/>
        <end position="369"/>
    </location>
</feature>
<keyword evidence="2" id="KW-0813">Transport</keyword>
<comment type="caution">
    <text evidence="9">The sequence shown here is derived from an EMBL/GenBank/DDBJ whole genome shotgun (WGS) entry which is preliminary data.</text>
</comment>
<feature type="transmembrane region" description="Helical" evidence="7">
    <location>
        <begin position="219"/>
        <end position="239"/>
    </location>
</feature>
<gene>
    <name evidence="9" type="ORF">LZ495_09200</name>
</gene>
<dbReference type="InterPro" id="IPR036259">
    <property type="entry name" value="MFS_trans_sf"/>
</dbReference>
<feature type="domain" description="Major facilitator superfamily (MFS) profile" evidence="8">
    <location>
        <begin position="35"/>
        <end position="529"/>
    </location>
</feature>
<feature type="transmembrane region" description="Helical" evidence="7">
    <location>
        <begin position="289"/>
        <end position="312"/>
    </location>
</feature>
<evidence type="ECO:0000313" key="9">
    <source>
        <dbReference type="EMBL" id="MCF2527386.1"/>
    </source>
</evidence>
<dbReference type="InterPro" id="IPR020846">
    <property type="entry name" value="MFS_dom"/>
</dbReference>
<feature type="transmembrane region" description="Helical" evidence="7">
    <location>
        <begin position="130"/>
        <end position="147"/>
    </location>
</feature>
<dbReference type="Pfam" id="PF07690">
    <property type="entry name" value="MFS_1"/>
    <property type="match status" value="2"/>
</dbReference>
<keyword evidence="4 7" id="KW-1133">Transmembrane helix</keyword>
<dbReference type="PANTHER" id="PTHR23501">
    <property type="entry name" value="MAJOR FACILITATOR SUPERFAMILY"/>
    <property type="match status" value="1"/>
</dbReference>
<proteinExistence type="predicted"/>
<dbReference type="InterPro" id="IPR011701">
    <property type="entry name" value="MFS"/>
</dbReference>
<feature type="transmembrane region" description="Helical" evidence="7">
    <location>
        <begin position="101"/>
        <end position="124"/>
    </location>
</feature>